<gene>
    <name evidence="3" type="ORF">F0L74_32235</name>
</gene>
<dbReference type="PROSITE" id="PS50110">
    <property type="entry name" value="RESPONSE_REGULATORY"/>
    <property type="match status" value="1"/>
</dbReference>
<dbReference type="CDD" id="cd17557">
    <property type="entry name" value="REC_Rcp-like"/>
    <property type="match status" value="1"/>
</dbReference>
<proteinExistence type="predicted"/>
<accession>A0A5B2VQY9</accession>
<comment type="caution">
    <text evidence="3">The sequence shown here is derived from an EMBL/GenBank/DDBJ whole genome shotgun (WGS) entry which is preliminary data.</text>
</comment>
<dbReference type="GO" id="GO:0000160">
    <property type="term" value="P:phosphorelay signal transduction system"/>
    <property type="evidence" value="ECO:0007669"/>
    <property type="project" value="InterPro"/>
</dbReference>
<feature type="modified residue" description="4-aspartylphosphate" evidence="1">
    <location>
        <position position="74"/>
    </location>
</feature>
<dbReference type="SMART" id="SM00448">
    <property type="entry name" value="REC"/>
    <property type="match status" value="1"/>
</dbReference>
<reference evidence="3 4" key="2">
    <citation type="submission" date="2019-09" db="EMBL/GenBank/DDBJ databases">
        <authorList>
            <person name="Jin C."/>
        </authorList>
    </citation>
    <scope>NUCLEOTIDE SEQUENCE [LARGE SCALE GENOMIC DNA]</scope>
    <source>
        <strain evidence="3 4">BN140078</strain>
    </source>
</reference>
<evidence type="ECO:0000259" key="2">
    <source>
        <dbReference type="PROSITE" id="PS50110"/>
    </source>
</evidence>
<dbReference type="Proteomes" id="UP000324611">
    <property type="component" value="Unassembled WGS sequence"/>
</dbReference>
<dbReference type="Pfam" id="PF00072">
    <property type="entry name" value="Response_reg"/>
    <property type="match status" value="1"/>
</dbReference>
<dbReference type="EMBL" id="VUOC01000004">
    <property type="protein sequence ID" value="KAA2240806.1"/>
    <property type="molecule type" value="Genomic_DNA"/>
</dbReference>
<sequence length="152" mass="17312">MIINGNGQPARKCILVADDDADDRELIKVAFEEKGAEAEICFVENGEELLYYLHRRGKYKDEIQYPFPSLILLDLNMPKKDGRDALREIKSDQLLKSLPIVILTTSTAAKDISHCYELGVNSYMIKPANFSDLVQFAGMLHDYWFNTVQLPL</sequence>
<keyword evidence="1" id="KW-0597">Phosphoprotein</keyword>
<keyword evidence="4" id="KW-1185">Reference proteome</keyword>
<dbReference type="InterPro" id="IPR001789">
    <property type="entry name" value="Sig_transdc_resp-reg_receiver"/>
</dbReference>
<dbReference type="Gene3D" id="3.40.50.2300">
    <property type="match status" value="1"/>
</dbReference>
<dbReference type="RefSeq" id="WP_149841984.1">
    <property type="nucleotide sequence ID" value="NZ_VUOC01000004.1"/>
</dbReference>
<organism evidence="3 4">
    <name type="scientific">Chitinophaga agrisoli</name>
    <dbReference type="NCBI Taxonomy" id="2607653"/>
    <lineage>
        <taxon>Bacteria</taxon>
        <taxon>Pseudomonadati</taxon>
        <taxon>Bacteroidota</taxon>
        <taxon>Chitinophagia</taxon>
        <taxon>Chitinophagales</taxon>
        <taxon>Chitinophagaceae</taxon>
        <taxon>Chitinophaga</taxon>
    </lineage>
</organism>
<feature type="domain" description="Response regulatory" evidence="2">
    <location>
        <begin position="13"/>
        <end position="141"/>
    </location>
</feature>
<dbReference type="PANTHER" id="PTHR44520">
    <property type="entry name" value="RESPONSE REGULATOR RCP1-RELATED"/>
    <property type="match status" value="1"/>
</dbReference>
<evidence type="ECO:0000256" key="1">
    <source>
        <dbReference type="PROSITE-ProRule" id="PRU00169"/>
    </source>
</evidence>
<reference evidence="3 4" key="1">
    <citation type="submission" date="2019-09" db="EMBL/GenBank/DDBJ databases">
        <title>Chitinophaga ginsengihumi sp. nov., isolated from soil of ginseng rhizosphere.</title>
        <authorList>
            <person name="Lee J."/>
        </authorList>
    </citation>
    <scope>NUCLEOTIDE SEQUENCE [LARGE SCALE GENOMIC DNA]</scope>
    <source>
        <strain evidence="3 4">BN140078</strain>
    </source>
</reference>
<dbReference type="AlphaFoldDB" id="A0A5B2VQY9"/>
<evidence type="ECO:0000313" key="3">
    <source>
        <dbReference type="EMBL" id="KAA2240806.1"/>
    </source>
</evidence>
<dbReference type="SUPFAM" id="SSF52172">
    <property type="entry name" value="CheY-like"/>
    <property type="match status" value="1"/>
</dbReference>
<name>A0A5B2VQY9_9BACT</name>
<protein>
    <submittedName>
        <fullName evidence="3">Response regulator</fullName>
    </submittedName>
</protein>
<dbReference type="InterPro" id="IPR052893">
    <property type="entry name" value="TCS_response_regulator"/>
</dbReference>
<dbReference type="InterPro" id="IPR011006">
    <property type="entry name" value="CheY-like_superfamily"/>
</dbReference>
<evidence type="ECO:0000313" key="4">
    <source>
        <dbReference type="Proteomes" id="UP000324611"/>
    </source>
</evidence>